<dbReference type="RefSeq" id="WP_005254262.1">
    <property type="nucleotide sequence ID" value="NZ_CAJUXZ010000001.1"/>
</dbReference>
<evidence type="ECO:0000313" key="2">
    <source>
        <dbReference type="EMBL" id="MCZ4586656.1"/>
    </source>
</evidence>
<evidence type="ECO:0000313" key="5">
    <source>
        <dbReference type="Proteomes" id="UP001066327"/>
    </source>
</evidence>
<keyword evidence="5" id="KW-1185">Reference proteome</keyword>
<reference evidence="2" key="2">
    <citation type="submission" date="2022-12" db="EMBL/GenBank/DDBJ databases">
        <authorList>
            <person name="Krivoruchko A.V."/>
            <person name="Elkin A."/>
        </authorList>
    </citation>
    <scope>NUCLEOTIDE SEQUENCE</scope>
    <source>
        <strain evidence="2">IEGM 249</strain>
    </source>
</reference>
<dbReference type="EMBL" id="CP009111">
    <property type="protein sequence ID" value="ANS29409.1"/>
    <property type="molecule type" value="Genomic_DNA"/>
</dbReference>
<sequence length="61" mass="6863">MTDEDHLWYYNVEDGTVTQGKAASSMSRMGPYPDRASAEKALQIAAERNKAADRADEEWNN</sequence>
<gene>
    <name evidence="2" type="ORF">O4328_23705</name>
    <name evidence="3" type="ORF">Q5707_25355</name>
    <name evidence="1" type="ORF">R1CP_23705</name>
</gene>
<reference evidence="1 4" key="1">
    <citation type="submission" date="2014-07" db="EMBL/GenBank/DDBJ databases">
        <authorList>
            <person name="Zhang J.E."/>
            <person name="Yang H."/>
            <person name="Guo J."/>
            <person name="Deng Z."/>
            <person name="Luo H."/>
            <person name="Luo M."/>
            <person name="Zhao B."/>
        </authorList>
    </citation>
    <scope>NUCLEOTIDE SEQUENCE [LARGE SCALE GENOMIC DNA]</scope>
    <source>
        <strain evidence="1 4">1CP</strain>
    </source>
</reference>
<reference evidence="3" key="3">
    <citation type="submission" date="2023-07" db="EMBL/GenBank/DDBJ databases">
        <title>Genomic analysis of Rhodococcus opacus VOC-14 with glycol ethers degradation activity.</title>
        <authorList>
            <person name="Narkevich D.A."/>
            <person name="Hlushen A.M."/>
            <person name="Akhremchuk A.E."/>
            <person name="Sikolenko M.A."/>
            <person name="Valentovich L.N."/>
        </authorList>
    </citation>
    <scope>NUCLEOTIDE SEQUENCE</scope>
    <source>
        <strain evidence="3">VOC-14</strain>
    </source>
</reference>
<dbReference type="Proteomes" id="UP001231166">
    <property type="component" value="Chromosome"/>
</dbReference>
<evidence type="ECO:0000313" key="3">
    <source>
        <dbReference type="EMBL" id="WLF45218.1"/>
    </source>
</evidence>
<dbReference type="OMA" id="HRMGPYK"/>
<evidence type="ECO:0000313" key="4">
    <source>
        <dbReference type="Proteomes" id="UP000186108"/>
    </source>
</evidence>
<protein>
    <recommendedName>
        <fullName evidence="6">SPOR domain-containing protein</fullName>
    </recommendedName>
</protein>
<dbReference type="EMBL" id="JAPWIS010000012">
    <property type="protein sequence ID" value="MCZ4586656.1"/>
    <property type="molecule type" value="Genomic_DNA"/>
</dbReference>
<evidence type="ECO:0008006" key="6">
    <source>
        <dbReference type="Google" id="ProtNLM"/>
    </source>
</evidence>
<accession>A0A1B1KA12</accession>
<proteinExistence type="predicted"/>
<evidence type="ECO:0000313" key="1">
    <source>
        <dbReference type="EMBL" id="ANS29409.1"/>
    </source>
</evidence>
<dbReference type="AlphaFoldDB" id="A0A1B1KA12"/>
<dbReference type="Proteomes" id="UP001066327">
    <property type="component" value="Unassembled WGS sequence"/>
</dbReference>
<dbReference type="Proteomes" id="UP000186108">
    <property type="component" value="Chromosome"/>
</dbReference>
<organism evidence="1 4">
    <name type="scientific">Rhodococcus opacus</name>
    <name type="common">Nocardia opaca</name>
    <dbReference type="NCBI Taxonomy" id="37919"/>
    <lineage>
        <taxon>Bacteria</taxon>
        <taxon>Bacillati</taxon>
        <taxon>Actinomycetota</taxon>
        <taxon>Actinomycetes</taxon>
        <taxon>Mycobacteriales</taxon>
        <taxon>Nocardiaceae</taxon>
        <taxon>Rhodococcus</taxon>
    </lineage>
</organism>
<name>A0A1B1KA12_RHOOP</name>
<dbReference type="PATRIC" id="fig|37919.13.peg.4996"/>
<dbReference type="EMBL" id="CP130953">
    <property type="protein sequence ID" value="WLF45218.1"/>
    <property type="molecule type" value="Genomic_DNA"/>
</dbReference>